<proteinExistence type="inferred from homology"/>
<name>A0A9J6ZZS5_9GAMM</name>
<dbReference type="Proteomes" id="UP001056649">
    <property type="component" value="Chromosome"/>
</dbReference>
<dbReference type="InterPro" id="IPR002699">
    <property type="entry name" value="V_ATPase_D"/>
</dbReference>
<dbReference type="Gene3D" id="1.10.287.3240">
    <property type="match status" value="1"/>
</dbReference>
<keyword evidence="5" id="KW-1185">Reference proteome</keyword>
<accession>A0A9J6ZZS5</accession>
<comment type="similarity">
    <text evidence="1">Belongs to the V-ATPase D subunit family.</text>
</comment>
<organism evidence="4 5">
    <name type="scientific">Candidatus Endoriftia persephonae</name>
    <dbReference type="NCBI Taxonomy" id="393765"/>
    <lineage>
        <taxon>Bacteria</taxon>
        <taxon>Pseudomonadati</taxon>
        <taxon>Pseudomonadota</taxon>
        <taxon>Gammaproteobacteria</taxon>
        <taxon>Chromatiales</taxon>
        <taxon>Sedimenticolaceae</taxon>
        <taxon>Candidatus Endoriftia</taxon>
    </lineage>
</organism>
<dbReference type="Pfam" id="PF01813">
    <property type="entry name" value="ATP-synt_D"/>
    <property type="match status" value="1"/>
</dbReference>
<keyword evidence="3" id="KW-0406">Ion transport</keyword>
<gene>
    <name evidence="4" type="ORF">L0Y14_02930</name>
</gene>
<dbReference type="EMBL" id="CP090569">
    <property type="protein sequence ID" value="USF88209.1"/>
    <property type="molecule type" value="Genomic_DNA"/>
</dbReference>
<dbReference type="NCBIfam" id="NF002565">
    <property type="entry name" value="PRK02195.1"/>
    <property type="match status" value="1"/>
</dbReference>
<protein>
    <submittedName>
        <fullName evidence="4">V-type ATP synthase subunit D</fullName>
    </submittedName>
</protein>
<evidence type="ECO:0000256" key="3">
    <source>
        <dbReference type="ARBA" id="ARBA00023065"/>
    </source>
</evidence>
<dbReference type="NCBIfam" id="TIGR00309">
    <property type="entry name" value="V_ATPase_subD"/>
    <property type="match status" value="1"/>
</dbReference>
<evidence type="ECO:0000313" key="5">
    <source>
        <dbReference type="Proteomes" id="UP001056649"/>
    </source>
</evidence>
<evidence type="ECO:0000256" key="1">
    <source>
        <dbReference type="ARBA" id="ARBA00005850"/>
    </source>
</evidence>
<evidence type="ECO:0000313" key="4">
    <source>
        <dbReference type="EMBL" id="USF88209.1"/>
    </source>
</evidence>
<dbReference type="RefSeq" id="WP_005965726.1">
    <property type="nucleotide sequence ID" value="NZ_CP090569.1"/>
</dbReference>
<evidence type="ECO:0000256" key="2">
    <source>
        <dbReference type="ARBA" id="ARBA00022448"/>
    </source>
</evidence>
<reference evidence="4" key="1">
    <citation type="journal article" date="2022" name="Mol. Ecol. Resour.">
        <title>The complete and closed genome of the facultative generalist Candidatus Endoriftia persephone from deep-sea hydrothermal vents.</title>
        <authorList>
            <person name="de Oliveira A.L."/>
            <person name="Srivastava A."/>
            <person name="Espada-Hinojosa S."/>
            <person name="Bright M."/>
        </authorList>
    </citation>
    <scope>NUCLEOTIDE SEQUENCE</scope>
    <source>
        <strain evidence="4">Tica-EPR-9o50.N</strain>
    </source>
</reference>
<dbReference type="GO" id="GO:0046961">
    <property type="term" value="F:proton-transporting ATPase activity, rotational mechanism"/>
    <property type="evidence" value="ECO:0007669"/>
    <property type="project" value="InterPro"/>
</dbReference>
<dbReference type="PANTHER" id="PTHR11671">
    <property type="entry name" value="V-TYPE ATP SYNTHASE SUBUNIT D"/>
    <property type="match status" value="1"/>
</dbReference>
<sequence length="196" mass="22942">MARLALNKSSLTRQNQLLKGYREFLPALDMKRRQLLAEQARARAELAQEQTRLAEIHPWIAEQLPMLANQGIELDGLVQVERVELAQENVMGVRLPLLQAVEFRVKPYSFLSRPHWVEPLVDKLKQALELRIRMQLAQRRLQLLADAVRTITQRVNLFDKVLIPRTHQHIRQIRIYLADEERAAVVRAKLAKRKKR</sequence>
<dbReference type="AlphaFoldDB" id="A0A9J6ZZS5"/>
<keyword evidence="2" id="KW-0813">Transport</keyword>
<dbReference type="KEGG" id="eps:L0Y14_02930"/>